<dbReference type="Proteomes" id="UP000518266">
    <property type="component" value="Unassembled WGS sequence"/>
</dbReference>
<keyword evidence="3" id="KW-1185">Reference proteome</keyword>
<protein>
    <submittedName>
        <fullName evidence="2">Uncharacterized protein</fullName>
    </submittedName>
</protein>
<organism evidence="2 3">
    <name type="scientific">Dissostichus mawsoni</name>
    <name type="common">Antarctic cod</name>
    <dbReference type="NCBI Taxonomy" id="36200"/>
    <lineage>
        <taxon>Eukaryota</taxon>
        <taxon>Metazoa</taxon>
        <taxon>Chordata</taxon>
        <taxon>Craniata</taxon>
        <taxon>Vertebrata</taxon>
        <taxon>Euteleostomi</taxon>
        <taxon>Actinopterygii</taxon>
        <taxon>Neopterygii</taxon>
        <taxon>Teleostei</taxon>
        <taxon>Neoteleostei</taxon>
        <taxon>Acanthomorphata</taxon>
        <taxon>Eupercaria</taxon>
        <taxon>Perciformes</taxon>
        <taxon>Notothenioidei</taxon>
        <taxon>Nototheniidae</taxon>
        <taxon>Dissostichus</taxon>
    </lineage>
</organism>
<gene>
    <name evidence="2" type="ORF">F7725_028896</name>
</gene>
<name>A0A7J5XJH6_DISMA</name>
<feature type="region of interest" description="Disordered" evidence="1">
    <location>
        <begin position="1"/>
        <end position="92"/>
    </location>
</feature>
<proteinExistence type="predicted"/>
<reference evidence="2 3" key="1">
    <citation type="submission" date="2020-03" db="EMBL/GenBank/DDBJ databases">
        <title>Dissostichus mawsoni Genome sequencing and assembly.</title>
        <authorList>
            <person name="Park H."/>
        </authorList>
    </citation>
    <scope>NUCLEOTIDE SEQUENCE [LARGE SCALE GENOMIC DNA]</scope>
    <source>
        <strain evidence="2">DM0001</strain>
        <tissue evidence="2">Muscle</tissue>
    </source>
</reference>
<accession>A0A7J5XJH6</accession>
<sequence>MGMAVRDAGGAGPCRDSRTRDSFGRAKDGSHIHTARKTHQPLTQTEEKGLATAQEQVAGTRKSTRSPLCFPQQPNNRWLAESRASSDTHANS</sequence>
<evidence type="ECO:0000313" key="2">
    <source>
        <dbReference type="EMBL" id="KAF3836338.1"/>
    </source>
</evidence>
<dbReference type="AlphaFoldDB" id="A0A7J5XJH6"/>
<feature type="compositionally biased region" description="Polar residues" evidence="1">
    <location>
        <begin position="83"/>
        <end position="92"/>
    </location>
</feature>
<dbReference type="EMBL" id="JAAKFY010000024">
    <property type="protein sequence ID" value="KAF3836338.1"/>
    <property type="molecule type" value="Genomic_DNA"/>
</dbReference>
<comment type="caution">
    <text evidence="2">The sequence shown here is derived from an EMBL/GenBank/DDBJ whole genome shotgun (WGS) entry which is preliminary data.</text>
</comment>
<feature type="compositionally biased region" description="Basic and acidic residues" evidence="1">
    <location>
        <begin position="15"/>
        <end position="31"/>
    </location>
</feature>
<evidence type="ECO:0000313" key="3">
    <source>
        <dbReference type="Proteomes" id="UP000518266"/>
    </source>
</evidence>
<evidence type="ECO:0000256" key="1">
    <source>
        <dbReference type="SAM" id="MobiDB-lite"/>
    </source>
</evidence>